<evidence type="ECO:0000313" key="5">
    <source>
        <dbReference type="Proteomes" id="UP000239485"/>
    </source>
</evidence>
<dbReference type="EMBL" id="PTJD01000001">
    <property type="protein sequence ID" value="PPK98855.1"/>
    <property type="molecule type" value="Genomic_DNA"/>
</dbReference>
<gene>
    <name evidence="4" type="ORF">CLV92_101556</name>
</gene>
<evidence type="ECO:0000256" key="1">
    <source>
        <dbReference type="ARBA" id="ARBA00008520"/>
    </source>
</evidence>
<dbReference type="PROSITE" id="PS51257">
    <property type="entry name" value="PROKAR_LIPOPROTEIN"/>
    <property type="match status" value="1"/>
</dbReference>
<comment type="similarity">
    <text evidence="1">Belongs to the bacterial solute-binding protein 1 family.</text>
</comment>
<reference evidence="4 5" key="1">
    <citation type="submission" date="2018-02" db="EMBL/GenBank/DDBJ databases">
        <title>Genomic Encyclopedia of Archaeal and Bacterial Type Strains, Phase II (KMG-II): from individual species to whole genera.</title>
        <authorList>
            <person name="Goeker M."/>
        </authorList>
    </citation>
    <scope>NUCLEOTIDE SEQUENCE [LARGE SCALE GENOMIC DNA]</scope>
    <source>
        <strain evidence="4 5">DSM 22857</strain>
    </source>
</reference>
<dbReference type="Pfam" id="PF01547">
    <property type="entry name" value="SBP_bac_1"/>
    <property type="match status" value="1"/>
</dbReference>
<sequence>MAGQVRRGRSRTAPLVAALGVSALALTACGGGDSETSGGAAGGAGSFDFLVNTENATVPAMLETLSQAECKTADDAAPLKIETVPQKQLDQKLQLLAGQNALPEQFAAGSSPALTKQLAENGHVVDFEKALTDLGKLDKVQPAAIATIESLYGGFNALPYEYNVEGIWYNKKIFADNGIAVPTTWDELVAASEKLQAAGVQPFAASGEQGWPITRMISGYLFRSLGPDAMDEVAAGEAKLTDPEYVAAAQAVADLGAKGWFGQGVGSIDYDTAMAQFLGGETGMMYMGSWALGNFTDPEQNQIGVENVGFMPFPAVAGGKGSIDQLPSNVGLPMTMSEKAYDENAGAWLGCIADNYGSALLEEKQSISGFVADSDAPVDDLTKMVQDKIASTDETVLWFEAHFPTKATDTSQTNAAPLVSGTLSAQEFMELVQTDLDAR</sequence>
<evidence type="ECO:0000256" key="3">
    <source>
        <dbReference type="SAM" id="SignalP"/>
    </source>
</evidence>
<evidence type="ECO:0000313" key="4">
    <source>
        <dbReference type="EMBL" id="PPK98855.1"/>
    </source>
</evidence>
<dbReference type="SUPFAM" id="SSF53850">
    <property type="entry name" value="Periplasmic binding protein-like II"/>
    <property type="match status" value="1"/>
</dbReference>
<dbReference type="PANTHER" id="PTHR43649:SF29">
    <property type="entry name" value="OSMOPROTECTIVE COMPOUNDS-BINDING PROTEIN GGTB"/>
    <property type="match status" value="1"/>
</dbReference>
<proteinExistence type="inferred from homology"/>
<dbReference type="PANTHER" id="PTHR43649">
    <property type="entry name" value="ARABINOSE-BINDING PROTEIN-RELATED"/>
    <property type="match status" value="1"/>
</dbReference>
<dbReference type="AlphaFoldDB" id="A0A2S6IX49"/>
<dbReference type="InterPro" id="IPR006059">
    <property type="entry name" value="SBP"/>
</dbReference>
<dbReference type="Proteomes" id="UP000239485">
    <property type="component" value="Unassembled WGS sequence"/>
</dbReference>
<keyword evidence="2" id="KW-0813">Transport</keyword>
<feature type="signal peptide" evidence="3">
    <location>
        <begin position="1"/>
        <end position="27"/>
    </location>
</feature>
<dbReference type="Gene3D" id="3.40.190.10">
    <property type="entry name" value="Periplasmic binding protein-like II"/>
    <property type="match status" value="2"/>
</dbReference>
<comment type="caution">
    <text evidence="4">The sequence shown here is derived from an EMBL/GenBank/DDBJ whole genome shotgun (WGS) entry which is preliminary data.</text>
</comment>
<name>A0A2S6IX49_9ACTN</name>
<keyword evidence="5" id="KW-1185">Reference proteome</keyword>
<dbReference type="RefSeq" id="WP_104431323.1">
    <property type="nucleotide sequence ID" value="NZ_PTJD01000001.1"/>
</dbReference>
<evidence type="ECO:0000256" key="2">
    <source>
        <dbReference type="ARBA" id="ARBA00022448"/>
    </source>
</evidence>
<protein>
    <submittedName>
        <fullName evidence="4">Raffinose/stachyose/melibiose transport system substrate-binding protein</fullName>
    </submittedName>
</protein>
<organism evidence="4 5">
    <name type="scientific">Kineococcus xinjiangensis</name>
    <dbReference type="NCBI Taxonomy" id="512762"/>
    <lineage>
        <taxon>Bacteria</taxon>
        <taxon>Bacillati</taxon>
        <taxon>Actinomycetota</taxon>
        <taxon>Actinomycetes</taxon>
        <taxon>Kineosporiales</taxon>
        <taxon>Kineosporiaceae</taxon>
        <taxon>Kineococcus</taxon>
    </lineage>
</organism>
<dbReference type="InterPro" id="IPR050490">
    <property type="entry name" value="Bact_solute-bd_prot1"/>
</dbReference>
<keyword evidence="3" id="KW-0732">Signal</keyword>
<accession>A0A2S6IX49</accession>
<dbReference type="OrthoDB" id="8317736at2"/>
<feature type="chain" id="PRO_5038643275" evidence="3">
    <location>
        <begin position="28"/>
        <end position="439"/>
    </location>
</feature>